<dbReference type="InterPro" id="IPR038670">
    <property type="entry name" value="HslJ-like_sf"/>
</dbReference>
<reference evidence="2 3" key="1">
    <citation type="journal article" date="2007" name="Int. J. Syst. Evol. Microbiol.">
        <title>Chryseobacterium flavum sp. nov., isolated from polluted soil.</title>
        <authorList>
            <person name="Zhou Y."/>
            <person name="Dong J."/>
            <person name="Wang X."/>
            <person name="Huang X."/>
            <person name="Zhang K.Y."/>
            <person name="Zhang Y.Q."/>
            <person name="Guo Y.F."/>
            <person name="Lai R."/>
            <person name="Li W.J."/>
        </authorList>
    </citation>
    <scope>NUCLEOTIDE SEQUENCE [LARGE SCALE GENOMIC DNA]</scope>
    <source>
        <strain evidence="2 3">KCTC 12877</strain>
    </source>
</reference>
<organism evidence="2 3">
    <name type="scientific">Chryseobacterium flavum</name>
    <dbReference type="NCBI Taxonomy" id="415851"/>
    <lineage>
        <taxon>Bacteria</taxon>
        <taxon>Pseudomonadati</taxon>
        <taxon>Bacteroidota</taxon>
        <taxon>Flavobacteriia</taxon>
        <taxon>Flavobacteriales</taxon>
        <taxon>Weeksellaceae</taxon>
        <taxon>Chryseobacterium group</taxon>
        <taxon>Chryseobacterium</taxon>
    </lineage>
</organism>
<dbReference type="Pfam" id="PF03724">
    <property type="entry name" value="META"/>
    <property type="match status" value="1"/>
</dbReference>
<dbReference type="Gene3D" id="2.40.128.270">
    <property type="match status" value="1"/>
</dbReference>
<feature type="domain" description="DUF306" evidence="1">
    <location>
        <begin position="26"/>
        <end position="103"/>
    </location>
</feature>
<dbReference type="AlphaFoldDB" id="A0A3D9CJ82"/>
<comment type="caution">
    <text evidence="2">The sequence shown here is derived from an EMBL/GenBank/DDBJ whole genome shotgun (WGS) entry which is preliminary data.</text>
</comment>
<evidence type="ECO:0000259" key="1">
    <source>
        <dbReference type="Pfam" id="PF03724"/>
    </source>
</evidence>
<sequence length="110" mass="12198">MFISFNGFSKDKLVAHQAEINMSGIMENGKIQGSAYMGCNRMSFTAEFKKGGKVKISKGVSTTKACQDMELETSFQKIFDTMTHYAVEGHFLTLSDESGNSMKFVAADWD</sequence>
<evidence type="ECO:0000313" key="2">
    <source>
        <dbReference type="EMBL" id="REC65807.1"/>
    </source>
</evidence>
<accession>A0A3D9CJ82</accession>
<name>A0A3D9CJ82_9FLAO</name>
<dbReference type="Proteomes" id="UP000256769">
    <property type="component" value="Unassembled WGS sequence"/>
</dbReference>
<dbReference type="EMBL" id="QNUE01000012">
    <property type="protein sequence ID" value="REC65807.1"/>
    <property type="molecule type" value="Genomic_DNA"/>
</dbReference>
<dbReference type="OrthoDB" id="8602292at2"/>
<keyword evidence="3" id="KW-1185">Reference proteome</keyword>
<protein>
    <submittedName>
        <fullName evidence="2">META domain-containing protein</fullName>
    </submittedName>
</protein>
<gene>
    <name evidence="2" type="ORF">DRF59_15065</name>
</gene>
<dbReference type="InterPro" id="IPR005184">
    <property type="entry name" value="DUF306_Meta_HslJ"/>
</dbReference>
<evidence type="ECO:0000313" key="3">
    <source>
        <dbReference type="Proteomes" id="UP000256769"/>
    </source>
</evidence>
<proteinExistence type="predicted"/>